<name>A0A565BKS9_9BRAS</name>
<sequence length="285" mass="32201">MTSKARADIHKYLPALRKLDSTLIETLDSMVNTEFWYSEVGLKSKRKNENTRECKRWWLPSPKVPKEGLSSSVRNNLFEKGNVVYQIFKATKSMNETVLLDMPIPTIIKDSLPKMLSSESASIDEIFASLRLVTEHAALETVNRLEAAIYAWKEKTTEQGSSEQRGLINDQIKSKYPNLPQSFLDATKIQYGKDIGHAIPEAYSRILASLAFRILSRIEEILQEDSLSNNPSSPTTPSCSLGSKNLFRTTERLLISSRLRHSLIHDMNKANDGTTDPKDSSYSLM</sequence>
<proteinExistence type="predicted"/>
<evidence type="ECO:0000256" key="2">
    <source>
        <dbReference type="PROSITE-ProRule" id="PRU00663"/>
    </source>
</evidence>
<evidence type="ECO:0000256" key="1">
    <source>
        <dbReference type="ARBA" id="ARBA00022658"/>
    </source>
</evidence>
<feature type="domain" description="PRONE" evidence="3">
    <location>
        <begin position="1"/>
        <end position="235"/>
    </location>
</feature>
<evidence type="ECO:0000259" key="3">
    <source>
        <dbReference type="PROSITE" id="PS51334"/>
    </source>
</evidence>
<dbReference type="InterPro" id="IPR005512">
    <property type="entry name" value="PRONE_dom"/>
</dbReference>
<dbReference type="Proteomes" id="UP000489600">
    <property type="component" value="Unassembled WGS sequence"/>
</dbReference>
<comment type="caution">
    <text evidence="4">The sequence shown here is derived from an EMBL/GenBank/DDBJ whole genome shotgun (WGS) entry which is preliminary data.</text>
</comment>
<dbReference type="AlphaFoldDB" id="A0A565BKS9"/>
<dbReference type="Pfam" id="PF03759">
    <property type="entry name" value="PRONE"/>
    <property type="match status" value="2"/>
</dbReference>
<dbReference type="EMBL" id="CABITT030000004">
    <property type="protein sequence ID" value="VVB02216.1"/>
    <property type="molecule type" value="Genomic_DNA"/>
</dbReference>
<keyword evidence="5" id="KW-1185">Reference proteome</keyword>
<dbReference type="OrthoDB" id="1053009at2759"/>
<dbReference type="InterPro" id="IPR038937">
    <property type="entry name" value="RopGEF"/>
</dbReference>
<dbReference type="GO" id="GO:0005085">
    <property type="term" value="F:guanyl-nucleotide exchange factor activity"/>
    <property type="evidence" value="ECO:0007669"/>
    <property type="project" value="UniProtKB-UniRule"/>
</dbReference>
<reference evidence="4" key="1">
    <citation type="submission" date="2019-07" db="EMBL/GenBank/DDBJ databases">
        <authorList>
            <person name="Dittberner H."/>
        </authorList>
    </citation>
    <scope>NUCLEOTIDE SEQUENCE [LARGE SCALE GENOMIC DNA]</scope>
</reference>
<organism evidence="4 5">
    <name type="scientific">Arabis nemorensis</name>
    <dbReference type="NCBI Taxonomy" id="586526"/>
    <lineage>
        <taxon>Eukaryota</taxon>
        <taxon>Viridiplantae</taxon>
        <taxon>Streptophyta</taxon>
        <taxon>Embryophyta</taxon>
        <taxon>Tracheophyta</taxon>
        <taxon>Spermatophyta</taxon>
        <taxon>Magnoliopsida</taxon>
        <taxon>eudicotyledons</taxon>
        <taxon>Gunneridae</taxon>
        <taxon>Pentapetalae</taxon>
        <taxon>rosids</taxon>
        <taxon>malvids</taxon>
        <taxon>Brassicales</taxon>
        <taxon>Brassicaceae</taxon>
        <taxon>Arabideae</taxon>
        <taxon>Arabis</taxon>
    </lineage>
</organism>
<dbReference type="Gene3D" id="1.20.58.2010">
    <property type="entry name" value="PRONE domain, subdomain 1"/>
    <property type="match status" value="2"/>
</dbReference>
<keyword evidence="1 2" id="KW-0344">Guanine-nucleotide releasing factor</keyword>
<dbReference type="PANTHER" id="PTHR33101:SF52">
    <property type="entry name" value="PRONE DOMAIN-CONTAINING PROTEIN"/>
    <property type="match status" value="1"/>
</dbReference>
<dbReference type="PANTHER" id="PTHR33101">
    <property type="entry name" value="ROP GUANINE NUCLEOTIDE EXCHANGE FACTOR 1"/>
    <property type="match status" value="1"/>
</dbReference>
<gene>
    <name evidence="4" type="ORF">ANE_LOCUS12660</name>
</gene>
<accession>A0A565BKS9</accession>
<protein>
    <recommendedName>
        <fullName evidence="3">PRONE domain-containing protein</fullName>
    </recommendedName>
</protein>
<dbReference type="PROSITE" id="PS51334">
    <property type="entry name" value="PRONE"/>
    <property type="match status" value="1"/>
</dbReference>
<evidence type="ECO:0000313" key="4">
    <source>
        <dbReference type="EMBL" id="VVB02216.1"/>
    </source>
</evidence>
<evidence type="ECO:0000313" key="5">
    <source>
        <dbReference type="Proteomes" id="UP000489600"/>
    </source>
</evidence>